<reference evidence="1 2" key="1">
    <citation type="journal article" date="2012" name="BMC Genomics">
        <title>Complete genome sequence of Saccharothrix espanaensis DSM 44229T and comparison to the other completely sequenced Pseudonocardiaceae.</title>
        <authorList>
            <person name="Strobel T."/>
            <person name="Al-Dilaimi A."/>
            <person name="Blom J."/>
            <person name="Gessner A."/>
            <person name="Kalinowski J."/>
            <person name="Luzhetska M."/>
            <person name="Puhler A."/>
            <person name="Szczepanowski R."/>
            <person name="Bechthold A."/>
            <person name="Ruckert C."/>
        </authorList>
    </citation>
    <scope>NUCLEOTIDE SEQUENCE [LARGE SCALE GENOMIC DNA]</scope>
    <source>
        <strain evidence="2">ATCC 51144 / DSM 44229 / JCM 9112 / NBRC 15066 / NRRL 15764</strain>
    </source>
</reference>
<dbReference type="KEGG" id="sesp:BN6_84890"/>
<keyword evidence="2" id="KW-1185">Reference proteome</keyword>
<name>K0KGR5_SACES</name>
<dbReference type="EMBL" id="HE804045">
    <property type="protein sequence ID" value="CCH35703.1"/>
    <property type="molecule type" value="Genomic_DNA"/>
</dbReference>
<dbReference type="Proteomes" id="UP000006281">
    <property type="component" value="Chromosome"/>
</dbReference>
<protein>
    <submittedName>
        <fullName evidence="1">Uncharacterized protein</fullName>
    </submittedName>
</protein>
<organism evidence="1 2">
    <name type="scientific">Saccharothrix espanaensis (strain ATCC 51144 / DSM 44229 / JCM 9112 / NBRC 15066 / NRRL 15764)</name>
    <dbReference type="NCBI Taxonomy" id="1179773"/>
    <lineage>
        <taxon>Bacteria</taxon>
        <taxon>Bacillati</taxon>
        <taxon>Actinomycetota</taxon>
        <taxon>Actinomycetes</taxon>
        <taxon>Pseudonocardiales</taxon>
        <taxon>Pseudonocardiaceae</taxon>
        <taxon>Saccharothrix</taxon>
    </lineage>
</organism>
<dbReference type="AlphaFoldDB" id="K0KGR5"/>
<dbReference type="STRING" id="1179773.BN6_84890"/>
<evidence type="ECO:0000313" key="1">
    <source>
        <dbReference type="EMBL" id="CCH35703.1"/>
    </source>
</evidence>
<accession>K0KGR5</accession>
<evidence type="ECO:0000313" key="2">
    <source>
        <dbReference type="Proteomes" id="UP000006281"/>
    </source>
</evidence>
<dbReference type="OrthoDB" id="9906578at2"/>
<dbReference type="PATRIC" id="fig|1179773.3.peg.8571"/>
<dbReference type="BioCyc" id="SESP1179773:BN6_RS41135-MONOMER"/>
<dbReference type="HOGENOM" id="CLU_2755432_0_0_11"/>
<sequence length="70" mass="7645">MIDVSKPELWTAADFDDDVRITHQTGADWAKFTFPGGQVELTFSTAALVKMISAGQEALDAMRERAAGTR</sequence>
<gene>
    <name evidence="1" type="ordered locus">BN6_84890</name>
</gene>
<proteinExistence type="predicted"/>
<dbReference type="RefSeq" id="WP_015105810.1">
    <property type="nucleotide sequence ID" value="NC_019673.1"/>
</dbReference>